<dbReference type="Proteomes" id="UP000809081">
    <property type="component" value="Unassembled WGS sequence"/>
</dbReference>
<comment type="caution">
    <text evidence="10">The sequence shown here is derived from an EMBL/GenBank/DDBJ whole genome shotgun (WGS) entry which is preliminary data.</text>
</comment>
<keyword evidence="7 9" id="KW-1133">Transmembrane helix</keyword>
<keyword evidence="8 9" id="KW-0472">Membrane</keyword>
<evidence type="ECO:0000313" key="10">
    <source>
        <dbReference type="EMBL" id="MBM7636851.1"/>
    </source>
</evidence>
<feature type="transmembrane region" description="Helical" evidence="9">
    <location>
        <begin position="392"/>
        <end position="414"/>
    </location>
</feature>
<keyword evidence="11" id="KW-1185">Reference proteome</keyword>
<protein>
    <recommendedName>
        <fullName evidence="9">Branched-chain amino acid transport system carrier protein</fullName>
    </recommendedName>
</protein>
<evidence type="ECO:0000256" key="4">
    <source>
        <dbReference type="ARBA" id="ARBA00022475"/>
    </source>
</evidence>
<evidence type="ECO:0000256" key="1">
    <source>
        <dbReference type="ARBA" id="ARBA00004651"/>
    </source>
</evidence>
<feature type="transmembrane region" description="Helical" evidence="9">
    <location>
        <begin position="333"/>
        <end position="353"/>
    </location>
</feature>
<evidence type="ECO:0000256" key="9">
    <source>
        <dbReference type="RuleBase" id="RU362122"/>
    </source>
</evidence>
<comment type="similarity">
    <text evidence="2 9">Belongs to the branched chain amino acid transporter family.</text>
</comment>
<keyword evidence="5 9" id="KW-0812">Transmembrane</keyword>
<dbReference type="EMBL" id="JAFBEI010000039">
    <property type="protein sequence ID" value="MBM7636851.1"/>
    <property type="molecule type" value="Genomic_DNA"/>
</dbReference>
<evidence type="ECO:0000313" key="11">
    <source>
        <dbReference type="Proteomes" id="UP000809081"/>
    </source>
</evidence>
<dbReference type="NCBIfam" id="TIGR00796">
    <property type="entry name" value="livcs"/>
    <property type="match status" value="1"/>
</dbReference>
<reference evidence="10 11" key="1">
    <citation type="submission" date="2021-01" db="EMBL/GenBank/DDBJ databases">
        <title>Genomic Encyclopedia of Type Strains, Phase IV (KMG-IV): sequencing the most valuable type-strain genomes for metagenomic binning, comparative biology and taxonomic classification.</title>
        <authorList>
            <person name="Goeker M."/>
        </authorList>
    </citation>
    <scope>NUCLEOTIDE SEQUENCE [LARGE SCALE GENOMIC DNA]</scope>
    <source>
        <strain evidence="10 11">DSM 27513</strain>
    </source>
</reference>
<comment type="caution">
    <text evidence="9">Lacks conserved residue(s) required for the propagation of feature annotation.</text>
</comment>
<organism evidence="10 11">
    <name type="scientific">Streptococcus saliviloxodontae</name>
    <dbReference type="NCBI Taxonomy" id="1349416"/>
    <lineage>
        <taxon>Bacteria</taxon>
        <taxon>Bacillati</taxon>
        <taxon>Bacillota</taxon>
        <taxon>Bacilli</taxon>
        <taxon>Lactobacillales</taxon>
        <taxon>Streptococcaceae</taxon>
        <taxon>Streptococcus</taxon>
    </lineage>
</organism>
<name>A0ABS2PN97_9STRE</name>
<keyword evidence="6 9" id="KW-0029">Amino-acid transport</keyword>
<evidence type="ECO:0000256" key="7">
    <source>
        <dbReference type="ARBA" id="ARBA00022989"/>
    </source>
</evidence>
<feature type="transmembrane region" description="Helical" evidence="9">
    <location>
        <begin position="359"/>
        <end position="380"/>
    </location>
</feature>
<feature type="transmembrane region" description="Helical" evidence="9">
    <location>
        <begin position="148"/>
        <end position="171"/>
    </location>
</feature>
<evidence type="ECO:0000256" key="2">
    <source>
        <dbReference type="ARBA" id="ARBA00008540"/>
    </source>
</evidence>
<proteinExistence type="inferred from homology"/>
<evidence type="ECO:0000256" key="3">
    <source>
        <dbReference type="ARBA" id="ARBA00022448"/>
    </source>
</evidence>
<feature type="transmembrane region" description="Helical" evidence="9">
    <location>
        <begin position="236"/>
        <end position="256"/>
    </location>
</feature>
<evidence type="ECO:0000256" key="8">
    <source>
        <dbReference type="ARBA" id="ARBA00023136"/>
    </source>
</evidence>
<dbReference type="InterPro" id="IPR004685">
    <property type="entry name" value="Brnchd-chn_aa_trnsp_Livcs"/>
</dbReference>
<feature type="transmembrane region" description="Helical" evidence="9">
    <location>
        <begin position="117"/>
        <end position="136"/>
    </location>
</feature>
<feature type="transmembrane region" description="Helical" evidence="9">
    <location>
        <begin position="191"/>
        <end position="215"/>
    </location>
</feature>
<evidence type="ECO:0000256" key="5">
    <source>
        <dbReference type="ARBA" id="ARBA00022692"/>
    </source>
</evidence>
<sequence>MKERKTTLIIGLMLFALFFGAGNLTYPAFLGLYSGNQLVLAIIGFCLTGVTLPLLGVVAMAYSGKDNAEQLAYPISKKYAVAFMATLYLAIGPFFAIPRTGATSFSMSIQALFGNSIWVKIIYAIIFFGLSYLLAIKPSKIANYIGKYLTPVLFSVLAILILMSFITPAGSIGSAYDAADSISNQFASHPFIAGLIQGYGTMDALASLAFSIVVIQAVKDQGRSESKEITRMTFQSGIIAAAFLALIYIFVSRIGATSQALFTMSKGQFLFNGIPADGGNVLGQAAYHYLGFFGQIILAIVVFLACLSTSVGLITSCAEYFHGLLPKVSHKIWAGLFTLIATAFYFGGLNQIISWSLPVLYLLYPLTITLVFLTLTKKALNLSPIVFKTTTVLTLIAGLYDALATLSSMTGLFSIPDSINHFFTQVVPMGAYNMGWICFALVGFGVGIVLSKFNK</sequence>
<dbReference type="PANTHER" id="PTHR30588">
    <property type="entry name" value="BRANCHED-CHAIN AMINO ACID TRANSPORT SYSTEM 2 CARRIER PROTEIN"/>
    <property type="match status" value="1"/>
</dbReference>
<evidence type="ECO:0000256" key="6">
    <source>
        <dbReference type="ARBA" id="ARBA00022970"/>
    </source>
</evidence>
<comment type="function">
    <text evidence="9">Component of the transport system for branched-chain amino acids.</text>
</comment>
<accession>A0ABS2PN97</accession>
<feature type="transmembrane region" description="Helical" evidence="9">
    <location>
        <begin position="79"/>
        <end position="97"/>
    </location>
</feature>
<feature type="transmembrane region" description="Helical" evidence="9">
    <location>
        <begin position="296"/>
        <end position="321"/>
    </location>
</feature>
<keyword evidence="3 9" id="KW-0813">Transport</keyword>
<gene>
    <name evidence="10" type="ORF">JOC31_001678</name>
</gene>
<feature type="transmembrane region" description="Helical" evidence="9">
    <location>
        <begin position="37"/>
        <end position="58"/>
    </location>
</feature>
<dbReference type="PANTHER" id="PTHR30588:SF0">
    <property type="entry name" value="BRANCHED-CHAIN AMINO ACID PERMEASE BRNQ"/>
    <property type="match status" value="1"/>
</dbReference>
<keyword evidence="4" id="KW-1003">Cell membrane</keyword>
<dbReference type="RefSeq" id="WP_205017716.1">
    <property type="nucleotide sequence ID" value="NZ_JAFBEI010000039.1"/>
</dbReference>
<comment type="subcellular location">
    <subcellularLocation>
        <location evidence="1 9">Cell membrane</location>
        <topology evidence="1 9">Multi-pass membrane protein</topology>
    </subcellularLocation>
</comment>
<feature type="transmembrane region" description="Helical" evidence="9">
    <location>
        <begin position="434"/>
        <end position="453"/>
    </location>
</feature>
<dbReference type="Pfam" id="PF05525">
    <property type="entry name" value="Branch_AA_trans"/>
    <property type="match status" value="1"/>
</dbReference>